<evidence type="ECO:0000256" key="1">
    <source>
        <dbReference type="ARBA" id="ARBA00000085"/>
    </source>
</evidence>
<dbReference type="SUPFAM" id="SSF52172">
    <property type="entry name" value="CheY-like"/>
    <property type="match status" value="1"/>
</dbReference>
<dbReference type="SMART" id="SM00091">
    <property type="entry name" value="PAS"/>
    <property type="match status" value="1"/>
</dbReference>
<evidence type="ECO:0000256" key="4">
    <source>
        <dbReference type="ARBA" id="ARBA00022679"/>
    </source>
</evidence>
<evidence type="ECO:0000256" key="7">
    <source>
        <dbReference type="ARBA" id="ARBA00022840"/>
    </source>
</evidence>
<feature type="domain" description="PAS" evidence="13">
    <location>
        <begin position="252"/>
        <end position="297"/>
    </location>
</feature>
<sequence>MSGNHNWILLTLSISIAVAASYTALDLAQRVNEASSRGSRFAWLTAAAVCMGGGIWSMHFVAMLSYSIPSIAISYDPFLTGLSLCIAILVTGAAFELVSRQTESGLLLWLGGLLMGIGIVAMHYIGMSAMLMPAELSYDVLWVTISVFIAIGAAVGALWLAFRGSRMLHRGAAAVVMGFAISGMHFSGMRAASFDIHVHGVQDGAATFSQGALAIGVASVTLMILLAAVVAAMFDRRFAALALKEAQSLRDSEERFRQLYRATPLPLHALDEAGCIEEVSDAWLAMLGFSRPDIYGRLFLTLMADESARRRSEYDWPHLMQAGASKEKEYRLIASDGRALDVLLSSRVERDTNGHVVRIVEGLVDVTDRKAAEQALRQAQKMEAIGQLTGGVAHDFNNLLTVIIGSLDRALRKFSADDNAIKLMNNALEAAQRGASLTQRLLSFARRQNLDPQTVSVPQLIEGMHQLLVSSLPANVLISNHFSPKTPLVKVDPHQLEMALLNLVVNARDAMPAGGEITIVVSGELVPPRELRGDRHVCLKVMDQGSGMDEETLLKARDPFFTTKGVGKGTGLGLPMVAGFAEQSGGLMILYSELGKGTTVELWLPEATRQAEDAVARSNAVSSASLDDLHGYVILAVDDDALVLMNTEAILQDLGADVVTTTSPLHALELVQSRSDFTCVVSDFAMPKMTGAELLSQCRVSRPDLPFVIATGYNETPISDEIAVLLVKPFTDQALCRAVQDASSRRAGTGHIVQASARGQTE</sequence>
<keyword evidence="5" id="KW-0547">Nucleotide-binding</keyword>
<feature type="transmembrane region" description="Helical" evidence="10">
    <location>
        <begin position="78"/>
        <end position="99"/>
    </location>
</feature>
<gene>
    <name evidence="16" type="ORF">E9677_17265</name>
</gene>
<dbReference type="CDD" id="cd00130">
    <property type="entry name" value="PAS"/>
    <property type="match status" value="1"/>
</dbReference>
<comment type="caution">
    <text evidence="16">The sequence shown here is derived from an EMBL/GenBank/DDBJ whole genome shotgun (WGS) entry which is preliminary data.</text>
</comment>
<feature type="modified residue" description="4-aspartylphosphate" evidence="9">
    <location>
        <position position="683"/>
    </location>
</feature>
<dbReference type="SMART" id="SM00448">
    <property type="entry name" value="REC"/>
    <property type="match status" value="1"/>
</dbReference>
<keyword evidence="10" id="KW-1133">Transmembrane helix</keyword>
<feature type="domain" description="Response regulatory" evidence="12">
    <location>
        <begin position="633"/>
        <end position="743"/>
    </location>
</feature>
<name>A0ABY2QR64_9HYPH</name>
<dbReference type="PANTHER" id="PTHR43065">
    <property type="entry name" value="SENSOR HISTIDINE KINASE"/>
    <property type="match status" value="1"/>
</dbReference>
<evidence type="ECO:0000256" key="8">
    <source>
        <dbReference type="ARBA" id="ARBA00023012"/>
    </source>
</evidence>
<dbReference type="CDD" id="cd00082">
    <property type="entry name" value="HisKA"/>
    <property type="match status" value="1"/>
</dbReference>
<dbReference type="InterPro" id="IPR000014">
    <property type="entry name" value="PAS"/>
</dbReference>
<evidence type="ECO:0000256" key="6">
    <source>
        <dbReference type="ARBA" id="ARBA00022777"/>
    </source>
</evidence>
<evidence type="ECO:0000313" key="17">
    <source>
        <dbReference type="Proteomes" id="UP000309667"/>
    </source>
</evidence>
<keyword evidence="7" id="KW-0067">ATP-binding</keyword>
<keyword evidence="6" id="KW-0418">Kinase</keyword>
<feature type="transmembrane region" description="Helical" evidence="10">
    <location>
        <begin position="212"/>
        <end position="234"/>
    </location>
</feature>
<dbReference type="InterPro" id="IPR005330">
    <property type="entry name" value="MHYT_dom"/>
</dbReference>
<dbReference type="Pfam" id="PF13426">
    <property type="entry name" value="PAS_9"/>
    <property type="match status" value="1"/>
</dbReference>
<evidence type="ECO:0000259" key="14">
    <source>
        <dbReference type="PROSITE" id="PS50113"/>
    </source>
</evidence>
<dbReference type="InterPro" id="IPR000700">
    <property type="entry name" value="PAS-assoc_C"/>
</dbReference>
<dbReference type="PROSITE" id="PS50924">
    <property type="entry name" value="MHYT"/>
    <property type="match status" value="1"/>
</dbReference>
<dbReference type="SUPFAM" id="SSF55874">
    <property type="entry name" value="ATPase domain of HSP90 chaperone/DNA topoisomerase II/histidine kinase"/>
    <property type="match status" value="1"/>
</dbReference>
<keyword evidence="3 9" id="KW-0597">Phosphoprotein</keyword>
<dbReference type="Gene3D" id="3.30.450.20">
    <property type="entry name" value="PAS domain"/>
    <property type="match status" value="1"/>
</dbReference>
<dbReference type="InterPro" id="IPR004358">
    <property type="entry name" value="Sig_transdc_His_kin-like_C"/>
</dbReference>
<dbReference type="InterPro" id="IPR001789">
    <property type="entry name" value="Sig_transdc_resp-reg_receiver"/>
</dbReference>
<reference evidence="16 17" key="1">
    <citation type="submission" date="2019-04" db="EMBL/GenBank/DDBJ databases">
        <title>Genome sequence of strain 7209-2.</title>
        <authorList>
            <person name="Gao J."/>
            <person name="Sun J."/>
        </authorList>
    </citation>
    <scope>NUCLEOTIDE SEQUENCE [LARGE SCALE GENOMIC DNA]</scope>
    <source>
        <strain evidence="16 17">7209-2</strain>
    </source>
</reference>
<dbReference type="Pfam" id="PF00072">
    <property type="entry name" value="Response_reg"/>
    <property type="match status" value="1"/>
</dbReference>
<comment type="catalytic activity">
    <reaction evidence="1">
        <text>ATP + protein L-histidine = ADP + protein N-phospho-L-histidine.</text>
        <dbReference type="EC" id="2.7.13.3"/>
    </reaction>
</comment>
<keyword evidence="8" id="KW-0902">Two-component regulatory system</keyword>
<dbReference type="PROSITE" id="PS50112">
    <property type="entry name" value="PAS"/>
    <property type="match status" value="1"/>
</dbReference>
<dbReference type="Pfam" id="PF02518">
    <property type="entry name" value="HATPase_c"/>
    <property type="match status" value="1"/>
</dbReference>
<dbReference type="EC" id="2.7.13.3" evidence="2"/>
<dbReference type="PANTHER" id="PTHR43065:SF46">
    <property type="entry name" value="C4-DICARBOXYLATE TRANSPORT SENSOR PROTEIN DCTB"/>
    <property type="match status" value="1"/>
</dbReference>
<accession>A0ABY2QR64</accession>
<dbReference type="PRINTS" id="PR00344">
    <property type="entry name" value="BCTRLSENSOR"/>
</dbReference>
<dbReference type="PROSITE" id="PS50113">
    <property type="entry name" value="PAC"/>
    <property type="match status" value="1"/>
</dbReference>
<feature type="transmembrane region" description="Helical" evidence="10">
    <location>
        <begin position="6"/>
        <end position="29"/>
    </location>
</feature>
<dbReference type="InterPro" id="IPR011006">
    <property type="entry name" value="CheY-like_superfamily"/>
</dbReference>
<dbReference type="Proteomes" id="UP000309667">
    <property type="component" value="Unassembled WGS sequence"/>
</dbReference>
<dbReference type="PROSITE" id="PS50109">
    <property type="entry name" value="HIS_KIN"/>
    <property type="match status" value="1"/>
</dbReference>
<feature type="domain" description="MHYT" evidence="15">
    <location>
        <begin position="5"/>
        <end position="195"/>
    </location>
</feature>
<dbReference type="RefSeq" id="WP_136559303.1">
    <property type="nucleotide sequence ID" value="NZ_STGT01000004.1"/>
</dbReference>
<dbReference type="InterPro" id="IPR036097">
    <property type="entry name" value="HisK_dim/P_sf"/>
</dbReference>
<organism evidence="16 17">
    <name type="scientific">Rhizobium rhizophilum</name>
    <dbReference type="NCBI Taxonomy" id="1850373"/>
    <lineage>
        <taxon>Bacteria</taxon>
        <taxon>Pseudomonadati</taxon>
        <taxon>Pseudomonadota</taxon>
        <taxon>Alphaproteobacteria</taxon>
        <taxon>Hyphomicrobiales</taxon>
        <taxon>Rhizobiaceae</taxon>
        <taxon>Rhizobium/Agrobacterium group</taxon>
        <taxon>Rhizobium</taxon>
    </lineage>
</organism>
<dbReference type="Gene3D" id="3.30.565.10">
    <property type="entry name" value="Histidine kinase-like ATPase, C-terminal domain"/>
    <property type="match status" value="1"/>
</dbReference>
<dbReference type="PROSITE" id="PS50110">
    <property type="entry name" value="RESPONSE_REGULATORY"/>
    <property type="match status" value="1"/>
</dbReference>
<proteinExistence type="predicted"/>
<feature type="domain" description="PAC" evidence="14">
    <location>
        <begin position="326"/>
        <end position="378"/>
    </location>
</feature>
<evidence type="ECO:0000259" key="13">
    <source>
        <dbReference type="PROSITE" id="PS50112"/>
    </source>
</evidence>
<dbReference type="InterPro" id="IPR003594">
    <property type="entry name" value="HATPase_dom"/>
</dbReference>
<keyword evidence="10" id="KW-0812">Transmembrane</keyword>
<keyword evidence="10" id="KW-0472">Membrane</keyword>
<dbReference type="EMBL" id="STGT01000004">
    <property type="protein sequence ID" value="THV12509.1"/>
    <property type="molecule type" value="Genomic_DNA"/>
</dbReference>
<evidence type="ECO:0000256" key="9">
    <source>
        <dbReference type="PROSITE-ProRule" id="PRU00169"/>
    </source>
</evidence>
<dbReference type="InterPro" id="IPR003661">
    <property type="entry name" value="HisK_dim/P_dom"/>
</dbReference>
<dbReference type="Gene3D" id="1.10.287.130">
    <property type="match status" value="1"/>
</dbReference>
<keyword evidence="4" id="KW-0808">Transferase</keyword>
<feature type="transmembrane region" description="Helical" evidence="10">
    <location>
        <begin position="41"/>
        <end position="66"/>
    </location>
</feature>
<protein>
    <recommendedName>
        <fullName evidence="2">histidine kinase</fullName>
        <ecNumber evidence="2">2.7.13.3</ecNumber>
    </recommendedName>
</protein>
<evidence type="ECO:0000313" key="16">
    <source>
        <dbReference type="EMBL" id="THV12509.1"/>
    </source>
</evidence>
<dbReference type="SUPFAM" id="SSF47384">
    <property type="entry name" value="Homodimeric domain of signal transducing histidine kinase"/>
    <property type="match status" value="1"/>
</dbReference>
<dbReference type="Pfam" id="PF00512">
    <property type="entry name" value="HisKA"/>
    <property type="match status" value="1"/>
</dbReference>
<dbReference type="InterPro" id="IPR005467">
    <property type="entry name" value="His_kinase_dom"/>
</dbReference>
<dbReference type="InterPro" id="IPR036890">
    <property type="entry name" value="HATPase_C_sf"/>
</dbReference>
<evidence type="ECO:0000259" key="11">
    <source>
        <dbReference type="PROSITE" id="PS50109"/>
    </source>
</evidence>
<evidence type="ECO:0000256" key="2">
    <source>
        <dbReference type="ARBA" id="ARBA00012438"/>
    </source>
</evidence>
<feature type="domain" description="Histidine kinase" evidence="11">
    <location>
        <begin position="391"/>
        <end position="608"/>
    </location>
</feature>
<evidence type="ECO:0000256" key="5">
    <source>
        <dbReference type="ARBA" id="ARBA00022741"/>
    </source>
</evidence>
<dbReference type="SMART" id="SM00387">
    <property type="entry name" value="HATPase_c"/>
    <property type="match status" value="1"/>
</dbReference>
<dbReference type="Gene3D" id="3.40.50.2300">
    <property type="match status" value="1"/>
</dbReference>
<feature type="transmembrane region" description="Helical" evidence="10">
    <location>
        <begin position="106"/>
        <end position="125"/>
    </location>
</feature>
<dbReference type="NCBIfam" id="TIGR00229">
    <property type="entry name" value="sensory_box"/>
    <property type="match status" value="1"/>
</dbReference>
<dbReference type="SUPFAM" id="SSF55785">
    <property type="entry name" value="PYP-like sensor domain (PAS domain)"/>
    <property type="match status" value="1"/>
</dbReference>
<dbReference type="Pfam" id="PF03707">
    <property type="entry name" value="MHYT"/>
    <property type="match status" value="2"/>
</dbReference>
<keyword evidence="17" id="KW-1185">Reference proteome</keyword>
<dbReference type="InterPro" id="IPR035965">
    <property type="entry name" value="PAS-like_dom_sf"/>
</dbReference>
<evidence type="ECO:0000256" key="10">
    <source>
        <dbReference type="PROSITE-ProRule" id="PRU00244"/>
    </source>
</evidence>
<feature type="transmembrane region" description="Helical" evidence="10">
    <location>
        <begin position="140"/>
        <end position="160"/>
    </location>
</feature>
<dbReference type="SMART" id="SM00388">
    <property type="entry name" value="HisKA"/>
    <property type="match status" value="1"/>
</dbReference>
<evidence type="ECO:0000259" key="12">
    <source>
        <dbReference type="PROSITE" id="PS50110"/>
    </source>
</evidence>
<evidence type="ECO:0000256" key="3">
    <source>
        <dbReference type="ARBA" id="ARBA00022553"/>
    </source>
</evidence>
<evidence type="ECO:0000259" key="15">
    <source>
        <dbReference type="PROSITE" id="PS50924"/>
    </source>
</evidence>